<evidence type="ECO:0000256" key="4">
    <source>
        <dbReference type="ARBA" id="ARBA00023194"/>
    </source>
</evidence>
<keyword evidence="4" id="KW-0045">Antibiotic biosynthesis</keyword>
<sequence length="426" mass="46541">MRVLFVTYAARSHFYPMVPLAWALRSAGHEVRVAGQPELAGVVAGAGLTAVPVGRDHRLWRSVGRFLSGRFAEVDPDTHAAVRGTRILPFDLVEHAPERLGWDDLDTMYDRLVRTWYKLVNNTMVDDLAGFAGWWQPDLVLWEPNSYAGAVAAKLCGAAHGRLLSGMDIFGVTRDRYRETRPPGEGSDPLAEWLDARIGKHGGRFSEDLAVGQFTVDQLPDTLRMTADLHYLRLRFLPYNGPSVVPSWLRRAPDRPRVAVTLGVTAGEHFGGHGLGMQELVDSLAGLDVEVVATAGEPGHRDLRVPANTTVVPSVPLHALLPSCAAAVHHAGFGTLCTTLYYGVPPLSVPERFDEPPFAARIADRGAGLAVPMAEATGDRVRELVTRLLDEPSFRRGAHRVRDEMTALPSPAELVPDLEKVVAGYR</sequence>
<dbReference type="PANTHER" id="PTHR48050:SF13">
    <property type="entry name" value="STEROL 3-BETA-GLUCOSYLTRANSFERASE UGT80A2"/>
    <property type="match status" value="1"/>
</dbReference>
<dbReference type="OrthoDB" id="5488434at2"/>
<name>A0A066U7Z1_9PSEU</name>
<evidence type="ECO:0000256" key="2">
    <source>
        <dbReference type="ARBA" id="ARBA00022676"/>
    </source>
</evidence>
<reference evidence="7 8" key="1">
    <citation type="submission" date="2014-05" db="EMBL/GenBank/DDBJ databases">
        <title>Draft genome sequence of Amycolatopsis rifamycinica DSM 46095.</title>
        <authorList>
            <person name="Lal R."/>
            <person name="Saxena A."/>
            <person name="Kumari R."/>
            <person name="Mukherjee U."/>
            <person name="Singh P."/>
            <person name="Sangwan N."/>
            <person name="Mahato N.K."/>
        </authorList>
    </citation>
    <scope>NUCLEOTIDE SEQUENCE [LARGE SCALE GENOMIC DNA]</scope>
    <source>
        <strain evidence="7 8">DSM 46095</strain>
    </source>
</reference>
<organism evidence="7 8">
    <name type="scientific">Amycolatopsis rifamycinica</name>
    <dbReference type="NCBI Taxonomy" id="287986"/>
    <lineage>
        <taxon>Bacteria</taxon>
        <taxon>Bacillati</taxon>
        <taxon>Actinomycetota</taxon>
        <taxon>Actinomycetes</taxon>
        <taxon>Pseudonocardiales</taxon>
        <taxon>Pseudonocardiaceae</taxon>
        <taxon>Amycolatopsis</taxon>
    </lineage>
</organism>
<protein>
    <submittedName>
        <fullName evidence="7">Uncharacterized protein</fullName>
    </submittedName>
</protein>
<dbReference type="Proteomes" id="UP000027345">
    <property type="component" value="Unassembled WGS sequence"/>
</dbReference>
<gene>
    <name evidence="7" type="ORF">DV20_11455</name>
</gene>
<dbReference type="NCBIfam" id="TIGR04516">
    <property type="entry name" value="glycosyl_450act"/>
    <property type="match status" value="1"/>
</dbReference>
<dbReference type="PANTHER" id="PTHR48050">
    <property type="entry name" value="STEROL 3-BETA-GLUCOSYLTRANSFERASE"/>
    <property type="match status" value="1"/>
</dbReference>
<dbReference type="Gene3D" id="3.40.50.2000">
    <property type="entry name" value="Glycogen Phosphorylase B"/>
    <property type="match status" value="2"/>
</dbReference>
<dbReference type="GO" id="GO:0017000">
    <property type="term" value="P:antibiotic biosynthetic process"/>
    <property type="evidence" value="ECO:0007669"/>
    <property type="project" value="UniProtKB-KW"/>
</dbReference>
<comment type="similarity">
    <text evidence="1">Belongs to the glycosyltransferase 28 family.</text>
</comment>
<dbReference type="InterPro" id="IPR048284">
    <property type="entry name" value="EryCIII-like_N"/>
</dbReference>
<comment type="caution">
    <text evidence="7">The sequence shown here is derived from an EMBL/GenBank/DDBJ whole genome shotgun (WGS) entry which is preliminary data.</text>
</comment>
<dbReference type="eggNOG" id="COG1819">
    <property type="taxonomic scope" value="Bacteria"/>
</dbReference>
<dbReference type="GO" id="GO:0008194">
    <property type="term" value="F:UDP-glycosyltransferase activity"/>
    <property type="evidence" value="ECO:0007669"/>
    <property type="project" value="InterPro"/>
</dbReference>
<dbReference type="InterPro" id="IPR002213">
    <property type="entry name" value="UDP_glucos_trans"/>
</dbReference>
<feature type="domain" description="Erythromycin biosynthesis protein CIII-like N-terminal" evidence="6">
    <location>
        <begin position="22"/>
        <end position="263"/>
    </location>
</feature>
<accession>A0A066U7Z1</accession>
<evidence type="ECO:0000256" key="1">
    <source>
        <dbReference type="ARBA" id="ARBA00006962"/>
    </source>
</evidence>
<evidence type="ECO:0000256" key="3">
    <source>
        <dbReference type="ARBA" id="ARBA00022679"/>
    </source>
</evidence>
<dbReference type="GO" id="GO:0016758">
    <property type="term" value="F:hexosyltransferase activity"/>
    <property type="evidence" value="ECO:0007669"/>
    <property type="project" value="UniProtKB-ARBA"/>
</dbReference>
<dbReference type="InterPro" id="IPR030953">
    <property type="entry name" value="Glycosyl_450act"/>
</dbReference>
<keyword evidence="2" id="KW-0328">Glycosyltransferase</keyword>
<dbReference type="FunFam" id="3.40.50.2000:FF:000072">
    <property type="entry name" value="Glycosyl transferase"/>
    <property type="match status" value="1"/>
</dbReference>
<dbReference type="SUPFAM" id="SSF53756">
    <property type="entry name" value="UDP-Glycosyltransferase/glycogen phosphorylase"/>
    <property type="match status" value="1"/>
</dbReference>
<feature type="domain" description="Erythromycin biosynthesis protein CIII-like C-terminal" evidence="5">
    <location>
        <begin position="279"/>
        <end position="420"/>
    </location>
</feature>
<evidence type="ECO:0000259" key="5">
    <source>
        <dbReference type="Pfam" id="PF06722"/>
    </source>
</evidence>
<dbReference type="EMBL" id="JMQI01000024">
    <property type="protein sequence ID" value="KDN21997.1"/>
    <property type="molecule type" value="Genomic_DNA"/>
</dbReference>
<dbReference type="STRING" id="287986.DV20_11455"/>
<dbReference type="Pfam" id="PF06722">
    <property type="entry name" value="EryCIII-like_C"/>
    <property type="match status" value="1"/>
</dbReference>
<dbReference type="InterPro" id="IPR050426">
    <property type="entry name" value="Glycosyltransferase_28"/>
</dbReference>
<evidence type="ECO:0000313" key="8">
    <source>
        <dbReference type="Proteomes" id="UP000027345"/>
    </source>
</evidence>
<dbReference type="AlphaFoldDB" id="A0A066U7Z1"/>
<keyword evidence="8" id="KW-1185">Reference proteome</keyword>
<dbReference type="CDD" id="cd03784">
    <property type="entry name" value="GT1_Gtf-like"/>
    <property type="match status" value="1"/>
</dbReference>
<dbReference type="InterPro" id="IPR010610">
    <property type="entry name" value="EryCIII-like_C"/>
</dbReference>
<dbReference type="Pfam" id="PF21036">
    <property type="entry name" value="EryCIII-like_N"/>
    <property type="match status" value="1"/>
</dbReference>
<proteinExistence type="inferred from homology"/>
<dbReference type="RefSeq" id="WP_043779162.1">
    <property type="nucleotide sequence ID" value="NZ_JMQI01000024.1"/>
</dbReference>
<keyword evidence="3" id="KW-0808">Transferase</keyword>
<evidence type="ECO:0000259" key="6">
    <source>
        <dbReference type="Pfam" id="PF21036"/>
    </source>
</evidence>
<evidence type="ECO:0000313" key="7">
    <source>
        <dbReference type="EMBL" id="KDN21997.1"/>
    </source>
</evidence>